<evidence type="ECO:0000313" key="2">
    <source>
        <dbReference type="Proteomes" id="UP000589351"/>
    </source>
</evidence>
<sequence>MNILIKCMNSNENHKFFKIIHNIQEERSSVNDFVYECVTNHPDLDENDLIVQLIYPYHSELYTEYHLDYVSR</sequence>
<dbReference type="AlphaFoldDB" id="A0A6V7RFJ4"/>
<evidence type="ECO:0000313" key="1">
    <source>
        <dbReference type="EMBL" id="CAD2076678.1"/>
    </source>
</evidence>
<name>A0A6V7RFJ4_9STAP</name>
<accession>A0A6V7RFJ4</accession>
<gene>
    <name evidence="1" type="ORF">JEODO184_01018</name>
</gene>
<comment type="caution">
    <text evidence="1">The sequence shown here is derived from an EMBL/GenBank/DDBJ whole genome shotgun (WGS) entry which is preliminary data.</text>
</comment>
<proteinExistence type="predicted"/>
<reference evidence="1 2" key="1">
    <citation type="submission" date="2020-07" db="EMBL/GenBank/DDBJ databases">
        <authorList>
            <person name="Criscuolo A."/>
        </authorList>
    </citation>
    <scope>NUCLEOTIDE SEQUENCE [LARGE SCALE GENOMIC DNA]</scope>
    <source>
        <strain evidence="1">CIP111649</strain>
    </source>
</reference>
<protein>
    <submittedName>
        <fullName evidence="1">Uncharacterized protein</fullName>
    </submittedName>
</protein>
<dbReference type="Proteomes" id="UP000589351">
    <property type="component" value="Unassembled WGS sequence"/>
</dbReference>
<dbReference type="EMBL" id="CAJEWD010000007">
    <property type="protein sequence ID" value="CAD2076678.1"/>
    <property type="molecule type" value="Genomic_DNA"/>
</dbReference>
<organism evidence="1 2">
    <name type="scientific">Jeotgalicoccus meleagridis</name>
    <dbReference type="NCBI Taxonomy" id="2759181"/>
    <lineage>
        <taxon>Bacteria</taxon>
        <taxon>Bacillati</taxon>
        <taxon>Bacillota</taxon>
        <taxon>Bacilli</taxon>
        <taxon>Bacillales</taxon>
        <taxon>Staphylococcaceae</taxon>
        <taxon>Jeotgalicoccus</taxon>
    </lineage>
</organism>
<keyword evidence="2" id="KW-1185">Reference proteome</keyword>